<accession>A0A0W0RQE5</accession>
<name>A0A0W0RQE5_LEGBO</name>
<dbReference type="PATRIC" id="fig|447.4.peg.2063"/>
<sequence length="324" mass="36700">MAFTRIEIIALENPYEQLSDGDALAKNAEMLNTLSDKEQVALATKIIAACPEAKFKQYAHHIRALGNLTKSEDTFHSVLSEAYQVRQRINSLLDSRNKAPHVLFLGKEFNPAPFHRFSTLAKHVLESNEPVIAERVALCTPEQDRSQVAHNISTTFPKHSLAEKVQIAFMMRRNIERLLLGDNPEKFFTSRDYNKDSCRMFINMFRALLKGHEETIGEKLCAIQSESARASVKRHLELLHTEVFDETNPFKLIANSLSAKESSEQKKTGAQTTNPYGYFNSRSLTPPLSIMPTNDANEKELSQRNEEEEYDESTLSDSFTSTSL</sequence>
<dbReference type="NCBIfam" id="NF045532">
    <property type="entry name" value="T4SS_lpg0008"/>
    <property type="match status" value="1"/>
</dbReference>
<protein>
    <recommendedName>
        <fullName evidence="4">Dot/Icm T4SS effector</fullName>
    </recommendedName>
</protein>
<reference evidence="2 3" key="1">
    <citation type="submission" date="2015-11" db="EMBL/GenBank/DDBJ databases">
        <title>Genomic analysis of 38 Legionella species identifies large and diverse effector repertoires.</title>
        <authorList>
            <person name="Burstein D."/>
            <person name="Amaro F."/>
            <person name="Zusman T."/>
            <person name="Lifshitz Z."/>
            <person name="Cohen O."/>
            <person name="Gilbert J.A."/>
            <person name="Pupko T."/>
            <person name="Shuman H.A."/>
            <person name="Segal G."/>
        </authorList>
    </citation>
    <scope>NUCLEOTIDE SEQUENCE [LARGE SCALE GENOMIC DNA]</scope>
    <source>
        <strain evidence="2 3">WIGA</strain>
    </source>
</reference>
<evidence type="ECO:0000313" key="3">
    <source>
        <dbReference type="Proteomes" id="UP000054695"/>
    </source>
</evidence>
<proteinExistence type="predicted"/>
<dbReference type="OrthoDB" id="5652954at2"/>
<feature type="compositionally biased region" description="Polar residues" evidence="1">
    <location>
        <begin position="268"/>
        <end position="295"/>
    </location>
</feature>
<evidence type="ECO:0000313" key="2">
    <source>
        <dbReference type="EMBL" id="KTC73289.1"/>
    </source>
</evidence>
<keyword evidence="3" id="KW-1185">Reference proteome</keyword>
<feature type="compositionally biased region" description="Low complexity" evidence="1">
    <location>
        <begin position="315"/>
        <end position="324"/>
    </location>
</feature>
<dbReference type="Proteomes" id="UP000054695">
    <property type="component" value="Unassembled WGS sequence"/>
</dbReference>
<gene>
    <name evidence="2" type="ORF">Lboz_1935</name>
</gene>
<feature type="compositionally biased region" description="Basic and acidic residues" evidence="1">
    <location>
        <begin position="296"/>
        <end position="305"/>
    </location>
</feature>
<dbReference type="STRING" id="447.Lboz_1935"/>
<dbReference type="EMBL" id="LNXU01000019">
    <property type="protein sequence ID" value="KTC73289.1"/>
    <property type="molecule type" value="Genomic_DNA"/>
</dbReference>
<organism evidence="2 3">
    <name type="scientific">Legionella bozemanae</name>
    <name type="common">Fluoribacter bozemanae</name>
    <dbReference type="NCBI Taxonomy" id="447"/>
    <lineage>
        <taxon>Bacteria</taxon>
        <taxon>Pseudomonadati</taxon>
        <taxon>Pseudomonadota</taxon>
        <taxon>Gammaproteobacteria</taxon>
        <taxon>Legionellales</taxon>
        <taxon>Legionellaceae</taxon>
        <taxon>Legionella</taxon>
    </lineage>
</organism>
<evidence type="ECO:0008006" key="4">
    <source>
        <dbReference type="Google" id="ProtNLM"/>
    </source>
</evidence>
<evidence type="ECO:0000256" key="1">
    <source>
        <dbReference type="SAM" id="MobiDB-lite"/>
    </source>
</evidence>
<dbReference type="RefSeq" id="WP_058459569.1">
    <property type="nucleotide sequence ID" value="NZ_CAAAIY010000010.1"/>
</dbReference>
<comment type="caution">
    <text evidence="2">The sequence shown here is derived from an EMBL/GenBank/DDBJ whole genome shotgun (WGS) entry which is preliminary data.</text>
</comment>
<feature type="region of interest" description="Disordered" evidence="1">
    <location>
        <begin position="261"/>
        <end position="324"/>
    </location>
</feature>
<dbReference type="AlphaFoldDB" id="A0A0W0RQE5"/>